<evidence type="ECO:0000313" key="1">
    <source>
        <dbReference type="EMBL" id="PKK72562.1"/>
    </source>
</evidence>
<dbReference type="VEuPathDB" id="FungiDB:RhiirFUN_014051"/>
<name>A0A2N1NF73_9GLOM</name>
<sequence length="146" mass="17553">MCKLYVTSEAIEYQLQAVVLTELECEKIMAKIFRWLSLDIFSENEYNKWKKHKELNEDTKTEDVREAEFLLWLKYICVNKENFVWENFDELVNKWNDIDKIISEKKLQVNWSHDKFEDISDFNVKIEGMKKELMNNASSMLDIGII</sequence>
<comment type="caution">
    <text evidence="1">The sequence shown here is derived from an EMBL/GenBank/DDBJ whole genome shotgun (WGS) entry which is preliminary data.</text>
</comment>
<accession>A0A2N1NF73</accession>
<dbReference type="Proteomes" id="UP000233469">
    <property type="component" value="Unassembled WGS sequence"/>
</dbReference>
<reference evidence="1 2" key="1">
    <citation type="submission" date="2016-04" db="EMBL/GenBank/DDBJ databases">
        <title>Genome analyses suggest a sexual origin of heterokaryosis in a supposedly ancient asexual fungus.</title>
        <authorList>
            <person name="Ropars J."/>
            <person name="Sedzielewska K."/>
            <person name="Noel J."/>
            <person name="Charron P."/>
            <person name="Farinelli L."/>
            <person name="Marton T."/>
            <person name="Kruger M."/>
            <person name="Pelin A."/>
            <person name="Brachmann A."/>
            <person name="Corradi N."/>
        </authorList>
    </citation>
    <scope>NUCLEOTIDE SEQUENCE [LARGE SCALE GENOMIC DNA]</scope>
    <source>
        <strain evidence="1 2">C2</strain>
    </source>
</reference>
<organism evidence="1 2">
    <name type="scientific">Rhizophagus irregularis</name>
    <dbReference type="NCBI Taxonomy" id="588596"/>
    <lineage>
        <taxon>Eukaryota</taxon>
        <taxon>Fungi</taxon>
        <taxon>Fungi incertae sedis</taxon>
        <taxon>Mucoromycota</taxon>
        <taxon>Glomeromycotina</taxon>
        <taxon>Glomeromycetes</taxon>
        <taxon>Glomerales</taxon>
        <taxon>Glomeraceae</taxon>
        <taxon>Rhizophagus</taxon>
    </lineage>
</organism>
<proteinExistence type="predicted"/>
<dbReference type="EMBL" id="LLXL01000432">
    <property type="protein sequence ID" value="PKK72562.1"/>
    <property type="molecule type" value="Genomic_DNA"/>
</dbReference>
<dbReference type="VEuPathDB" id="FungiDB:FUN_016028"/>
<protein>
    <submittedName>
        <fullName evidence="1">Uncharacterized protein</fullName>
    </submittedName>
</protein>
<reference evidence="1 2" key="2">
    <citation type="submission" date="2017-10" db="EMBL/GenBank/DDBJ databases">
        <title>Extensive intraspecific genome diversity in a model arbuscular mycorrhizal fungus.</title>
        <authorList>
            <person name="Chen E.C.H."/>
            <person name="Morin E."/>
            <person name="Baudet D."/>
            <person name="Noel J."/>
            <person name="Ndikumana S."/>
            <person name="Charron P."/>
            <person name="St-Onge C."/>
            <person name="Giorgi J."/>
            <person name="Grigoriev I.V."/>
            <person name="Roux C."/>
            <person name="Martin F.M."/>
            <person name="Corradi N."/>
        </authorList>
    </citation>
    <scope>NUCLEOTIDE SEQUENCE [LARGE SCALE GENOMIC DNA]</scope>
    <source>
        <strain evidence="1 2">C2</strain>
    </source>
</reference>
<evidence type="ECO:0000313" key="2">
    <source>
        <dbReference type="Proteomes" id="UP000233469"/>
    </source>
</evidence>
<dbReference type="AlphaFoldDB" id="A0A2N1NF73"/>
<gene>
    <name evidence="1" type="ORF">RhiirC2_864950</name>
</gene>